<dbReference type="STRING" id="7176.B0X1F8"/>
<dbReference type="PANTHER" id="PTHR38926:SF72">
    <property type="entry name" value="IM:7136021-RELATED"/>
    <property type="match status" value="1"/>
</dbReference>
<organism>
    <name type="scientific">Culex quinquefasciatus</name>
    <name type="common">Southern house mosquito</name>
    <name type="synonym">Culex pungens</name>
    <dbReference type="NCBI Taxonomy" id="7176"/>
    <lineage>
        <taxon>Eukaryota</taxon>
        <taxon>Metazoa</taxon>
        <taxon>Ecdysozoa</taxon>
        <taxon>Arthropoda</taxon>
        <taxon>Hexapoda</taxon>
        <taxon>Insecta</taxon>
        <taxon>Pterygota</taxon>
        <taxon>Neoptera</taxon>
        <taxon>Endopterygota</taxon>
        <taxon>Diptera</taxon>
        <taxon>Nematocera</taxon>
        <taxon>Culicoidea</taxon>
        <taxon>Culicidae</taxon>
        <taxon>Culicinae</taxon>
        <taxon>Culicini</taxon>
        <taxon>Culex</taxon>
        <taxon>Culex</taxon>
    </lineage>
</organism>
<gene>
    <name evidence="3" type="primary">6046255</name>
    <name evidence="2" type="ORF">CpipJ_CPIJ013052</name>
</gene>
<dbReference type="Proteomes" id="UP000002320">
    <property type="component" value="Unassembled WGS sequence"/>
</dbReference>
<dbReference type="Pfam" id="PF00646">
    <property type="entry name" value="F-box"/>
    <property type="match status" value="1"/>
</dbReference>
<dbReference type="OrthoDB" id="435188at2759"/>
<dbReference type="VEuPathDB" id="VectorBase:CPIJ013052"/>
<sequence length="641" mass="73813">MSYKPGSHSISTQALHVENVSNRKYSQIVQTRQLEAVTLPSPEYMRLPEDGFRCSWFCPERHDGISANRTSNGYNCLHANASACLTVEIRSIEPDRPRRLAKQKWPANVSRVPTEDVTPDTVNLETDIEASQRALTSKHPESIRKHPIIMSSGSHPAGQQLLNHQAKSVTAVIHLPPKIWEHIFRFIPGFQLLRLRLICRTWNDVISGSPALMDRFHFRIIGRGRQERMTREYAPPGLHPMATKVLVRNFGIDCVGTWFQDFAPKLTELQLIDCDLSVEVLFEMLRQVPRLKKLILFYSRFTGSGEPDFRLEQLQSLMLNNVSYRADGGRHILDGFDRIFPRLSDLGIATDIESRKVEVLEWIRTMQASLRNLQLHREPYIMEGLCQLKELRLKLVSLNATFPDDLELWTRFCRMQPHVEILTITTNDAEILSETGRLLPKLRHLALIVPGPVEVSFLGSMPHLKYLEISGILHFSFDQVSFLNHSCPNLEQFALKNAATNDLFQFLRRSPKLTRMNLTDCDLDCFEAVPGNFPSLNFLILDSVDYPNYLMDTFLCRCPVLEELHLFGLRYLDDDVVRKFCSKLKRLKKLSLTSNRCVTDESARYIMKHCSVLEELSADFSDAVLNRIETTRRNIRVKRRE</sequence>
<reference evidence="3" key="2">
    <citation type="submission" date="2020-05" db="UniProtKB">
        <authorList>
            <consortium name="EnsemblMetazoa"/>
        </authorList>
    </citation>
    <scope>IDENTIFICATION</scope>
    <source>
        <strain evidence="3">JHB</strain>
    </source>
</reference>
<evidence type="ECO:0000313" key="2">
    <source>
        <dbReference type="EMBL" id="EDS38609.1"/>
    </source>
</evidence>
<dbReference type="HOGENOM" id="CLU_030454_0_0_1"/>
<dbReference type="EMBL" id="DS232259">
    <property type="protein sequence ID" value="EDS38609.1"/>
    <property type="molecule type" value="Genomic_DNA"/>
</dbReference>
<dbReference type="InterPro" id="IPR001810">
    <property type="entry name" value="F-box_dom"/>
</dbReference>
<evidence type="ECO:0000313" key="4">
    <source>
        <dbReference type="Proteomes" id="UP000002320"/>
    </source>
</evidence>
<name>B0X1F8_CULQU</name>
<accession>B0X1F8</accession>
<dbReference type="PROSITE" id="PS50181">
    <property type="entry name" value="FBOX"/>
    <property type="match status" value="1"/>
</dbReference>
<dbReference type="InterPro" id="IPR032675">
    <property type="entry name" value="LRR_dom_sf"/>
</dbReference>
<dbReference type="SUPFAM" id="SSF81383">
    <property type="entry name" value="F-box domain"/>
    <property type="match status" value="1"/>
</dbReference>
<dbReference type="CDD" id="cd09917">
    <property type="entry name" value="F-box_SF"/>
    <property type="match status" value="1"/>
</dbReference>
<dbReference type="AlphaFoldDB" id="B0X1F8"/>
<dbReference type="Gene3D" id="1.20.1280.50">
    <property type="match status" value="1"/>
</dbReference>
<dbReference type="SMART" id="SM00256">
    <property type="entry name" value="FBOX"/>
    <property type="match status" value="1"/>
</dbReference>
<dbReference type="VEuPathDB" id="VectorBase:CQUJHB007503"/>
<dbReference type="KEGG" id="cqu:CpipJ_CPIJ013052"/>
<evidence type="ECO:0000313" key="3">
    <source>
        <dbReference type="EnsemblMetazoa" id="CPIJ013052-PA"/>
    </source>
</evidence>
<feature type="domain" description="F-box" evidence="1">
    <location>
        <begin position="169"/>
        <end position="216"/>
    </location>
</feature>
<evidence type="ECO:0000259" key="1">
    <source>
        <dbReference type="PROSITE" id="PS50181"/>
    </source>
</evidence>
<dbReference type="Gene3D" id="3.80.10.10">
    <property type="entry name" value="Ribonuclease Inhibitor"/>
    <property type="match status" value="3"/>
</dbReference>
<dbReference type="EnsemblMetazoa" id="CPIJ013052-RA">
    <property type="protein sequence ID" value="CPIJ013052-PA"/>
    <property type="gene ID" value="CPIJ013052"/>
</dbReference>
<dbReference type="SUPFAM" id="SSF52058">
    <property type="entry name" value="L domain-like"/>
    <property type="match status" value="1"/>
</dbReference>
<keyword evidence="4" id="KW-1185">Reference proteome</keyword>
<protein>
    <recommendedName>
        <fullName evidence="1">F-box domain-containing protein</fullName>
    </recommendedName>
</protein>
<proteinExistence type="predicted"/>
<reference evidence="2" key="1">
    <citation type="submission" date="2007-03" db="EMBL/GenBank/DDBJ databases">
        <title>Annotation of Culex pipiens quinquefasciatus.</title>
        <authorList>
            <consortium name="The Broad Institute Genome Sequencing Platform"/>
            <person name="Atkinson P.W."/>
            <person name="Hemingway J."/>
            <person name="Christensen B.M."/>
            <person name="Higgs S."/>
            <person name="Kodira C."/>
            <person name="Hannick L."/>
            <person name="Megy K."/>
            <person name="O'Leary S."/>
            <person name="Pearson M."/>
            <person name="Haas B.J."/>
            <person name="Mauceli E."/>
            <person name="Wortman J.R."/>
            <person name="Lee N.H."/>
            <person name="Guigo R."/>
            <person name="Stanke M."/>
            <person name="Alvarado L."/>
            <person name="Amedeo P."/>
            <person name="Antoine C.H."/>
            <person name="Arensburger P."/>
            <person name="Bidwell S.L."/>
            <person name="Crawford M."/>
            <person name="Camaro F."/>
            <person name="Devon K."/>
            <person name="Engels R."/>
            <person name="Hammond M."/>
            <person name="Howarth C."/>
            <person name="Koehrsen M."/>
            <person name="Lawson D."/>
            <person name="Montgomery P."/>
            <person name="Nene V."/>
            <person name="Nusbaum C."/>
            <person name="Puiu D."/>
            <person name="Romero-Severson J."/>
            <person name="Severson D.W."/>
            <person name="Shumway M."/>
            <person name="Sisk P."/>
            <person name="Stolte C."/>
            <person name="Zeng Q."/>
            <person name="Eisenstadt E."/>
            <person name="Fraser-Liggett C."/>
            <person name="Strausberg R."/>
            <person name="Galagan J."/>
            <person name="Birren B."/>
            <person name="Collins F.H."/>
        </authorList>
    </citation>
    <scope>NUCLEOTIDE SEQUENCE [LARGE SCALE GENOMIC DNA]</scope>
    <source>
        <strain evidence="2">JHB</strain>
    </source>
</reference>
<dbReference type="PANTHER" id="PTHR38926">
    <property type="entry name" value="F-BOX DOMAIN CONTAINING PROTEIN, EXPRESSED"/>
    <property type="match status" value="1"/>
</dbReference>
<dbReference type="InterPro" id="IPR036047">
    <property type="entry name" value="F-box-like_dom_sf"/>
</dbReference>
<dbReference type="InParanoid" id="B0X1F8"/>